<dbReference type="AlphaFoldDB" id="A0A5P1E1M7"/>
<name>A0A5P1E1M7_ASPOF</name>
<evidence type="ECO:0000256" key="1">
    <source>
        <dbReference type="SAM" id="MobiDB-lite"/>
    </source>
</evidence>
<dbReference type="Proteomes" id="UP000243459">
    <property type="component" value="Chromosome 10"/>
</dbReference>
<feature type="region of interest" description="Disordered" evidence="1">
    <location>
        <begin position="54"/>
        <end position="114"/>
    </location>
</feature>
<organism evidence="2 3">
    <name type="scientific">Asparagus officinalis</name>
    <name type="common">Garden asparagus</name>
    <dbReference type="NCBI Taxonomy" id="4686"/>
    <lineage>
        <taxon>Eukaryota</taxon>
        <taxon>Viridiplantae</taxon>
        <taxon>Streptophyta</taxon>
        <taxon>Embryophyta</taxon>
        <taxon>Tracheophyta</taxon>
        <taxon>Spermatophyta</taxon>
        <taxon>Magnoliopsida</taxon>
        <taxon>Liliopsida</taxon>
        <taxon>Asparagales</taxon>
        <taxon>Asparagaceae</taxon>
        <taxon>Asparagoideae</taxon>
        <taxon>Asparagus</taxon>
    </lineage>
</organism>
<evidence type="ECO:0000313" key="3">
    <source>
        <dbReference type="Proteomes" id="UP000243459"/>
    </source>
</evidence>
<accession>A0A5P1E1M7</accession>
<protein>
    <submittedName>
        <fullName evidence="2">Uncharacterized protein</fullName>
    </submittedName>
</protein>
<feature type="region of interest" description="Disordered" evidence="1">
    <location>
        <begin position="1"/>
        <end position="29"/>
    </location>
</feature>
<dbReference type="Gramene" id="ONK56501">
    <property type="protein sequence ID" value="ONK56501"/>
    <property type="gene ID" value="A4U43_C10F9410"/>
</dbReference>
<keyword evidence="3" id="KW-1185">Reference proteome</keyword>
<evidence type="ECO:0000313" key="2">
    <source>
        <dbReference type="EMBL" id="ONK56501.1"/>
    </source>
</evidence>
<dbReference type="EMBL" id="CM007390">
    <property type="protein sequence ID" value="ONK56501.1"/>
    <property type="molecule type" value="Genomic_DNA"/>
</dbReference>
<reference evidence="3" key="1">
    <citation type="journal article" date="2017" name="Nat. Commun.">
        <title>The asparagus genome sheds light on the origin and evolution of a young Y chromosome.</title>
        <authorList>
            <person name="Harkess A."/>
            <person name="Zhou J."/>
            <person name="Xu C."/>
            <person name="Bowers J.E."/>
            <person name="Van der Hulst R."/>
            <person name="Ayyampalayam S."/>
            <person name="Mercati F."/>
            <person name="Riccardi P."/>
            <person name="McKain M.R."/>
            <person name="Kakrana A."/>
            <person name="Tang H."/>
            <person name="Ray J."/>
            <person name="Groenendijk J."/>
            <person name="Arikit S."/>
            <person name="Mathioni S.M."/>
            <person name="Nakano M."/>
            <person name="Shan H."/>
            <person name="Telgmann-Rauber A."/>
            <person name="Kanno A."/>
            <person name="Yue Z."/>
            <person name="Chen H."/>
            <person name="Li W."/>
            <person name="Chen Y."/>
            <person name="Xu X."/>
            <person name="Zhang Y."/>
            <person name="Luo S."/>
            <person name="Chen H."/>
            <person name="Gao J."/>
            <person name="Mao Z."/>
            <person name="Pires J.C."/>
            <person name="Luo M."/>
            <person name="Kudrna D."/>
            <person name="Wing R.A."/>
            <person name="Meyers B.C."/>
            <person name="Yi K."/>
            <person name="Kong H."/>
            <person name="Lavrijsen P."/>
            <person name="Sunseri F."/>
            <person name="Falavigna A."/>
            <person name="Ye Y."/>
            <person name="Leebens-Mack J.H."/>
            <person name="Chen G."/>
        </authorList>
    </citation>
    <scope>NUCLEOTIDE SEQUENCE [LARGE SCALE GENOMIC DNA]</scope>
    <source>
        <strain evidence="3">cv. DH0086</strain>
    </source>
</reference>
<proteinExistence type="predicted"/>
<feature type="compositionally biased region" description="Basic and acidic residues" evidence="1">
    <location>
        <begin position="104"/>
        <end position="114"/>
    </location>
</feature>
<sequence length="114" mass="11631">MGTGQSAPGTRVGRGSRMKRRRGAEMRQGEVACSVADGVGGGQDAAGVEGCEACGGKGKVSGSRLEGGEPSGRGDGFEGAVEGGGSEQGSRDRGERVSVSAVFWEKRREEKRGK</sequence>
<gene>
    <name evidence="2" type="ORF">A4U43_C10F9410</name>
</gene>